<feature type="signal peptide" evidence="1">
    <location>
        <begin position="1"/>
        <end position="19"/>
    </location>
</feature>
<evidence type="ECO:0000256" key="1">
    <source>
        <dbReference type="SAM" id="SignalP"/>
    </source>
</evidence>
<evidence type="ECO:0000313" key="3">
    <source>
        <dbReference type="EMBL" id="KAL1518664.1"/>
    </source>
</evidence>
<dbReference type="InterPro" id="IPR003848">
    <property type="entry name" value="DUF218"/>
</dbReference>
<name>A0AB34JD83_PRYPA</name>
<gene>
    <name evidence="3" type="ORF">AB1Y20_002952</name>
</gene>
<dbReference type="Gene3D" id="3.40.50.620">
    <property type="entry name" value="HUPs"/>
    <property type="match status" value="1"/>
</dbReference>
<feature type="domain" description="DUF218" evidence="2">
    <location>
        <begin position="27"/>
        <end position="159"/>
    </location>
</feature>
<dbReference type="PANTHER" id="PTHR30336">
    <property type="entry name" value="INNER MEMBRANE PROTEIN, PROBABLE PERMEASE"/>
    <property type="match status" value="1"/>
</dbReference>
<accession>A0AB34JD83</accession>
<keyword evidence="1" id="KW-0732">Signal</keyword>
<proteinExistence type="predicted"/>
<evidence type="ECO:0000259" key="2">
    <source>
        <dbReference type="Pfam" id="PF02698"/>
    </source>
</evidence>
<dbReference type="AlphaFoldDB" id="A0AB34JD83"/>
<dbReference type="Pfam" id="PF02698">
    <property type="entry name" value="DUF218"/>
    <property type="match status" value="1"/>
</dbReference>
<reference evidence="3 4" key="1">
    <citation type="journal article" date="2024" name="Science">
        <title>Giant polyketide synthase enzymes in the biosynthesis of giant marine polyether toxins.</title>
        <authorList>
            <person name="Fallon T.R."/>
            <person name="Shende V.V."/>
            <person name="Wierzbicki I.H."/>
            <person name="Pendleton A.L."/>
            <person name="Watervoot N.F."/>
            <person name="Auber R.P."/>
            <person name="Gonzalez D.J."/>
            <person name="Wisecaver J.H."/>
            <person name="Moore B.S."/>
        </authorList>
    </citation>
    <scope>NUCLEOTIDE SEQUENCE [LARGE SCALE GENOMIC DNA]</scope>
    <source>
        <strain evidence="3 4">12B1</strain>
    </source>
</reference>
<comment type="caution">
    <text evidence="3">The sequence shown here is derived from an EMBL/GenBank/DDBJ whole genome shotgun (WGS) entry which is preliminary data.</text>
</comment>
<dbReference type="InterPro" id="IPR014729">
    <property type="entry name" value="Rossmann-like_a/b/a_fold"/>
</dbReference>
<sequence>MRFCRVLCVALALAAFAWAARRRGHTDAILVLAGGVDAHGRPHETVLRRLRRAARAYGEAAAAAAPPIVLCNGGGTTHKPKWRNAAGYAVPEAVLMAEELERAHRLPAAHLYTEGYSDDTVGNAFFARVMHADPAGWRRLVVITSAFQMARVRAIYDWIFALPRADGSAAPSRELRYIEVDDDGALSPRALRTRVAKEAAALKGFLELAARHRTLEGVHKWINTMHSAYSFTGFATKKPLNASSALAQTY</sequence>
<dbReference type="InterPro" id="IPR051599">
    <property type="entry name" value="Cell_Envelope_Assoc"/>
</dbReference>
<dbReference type="CDD" id="cd06259">
    <property type="entry name" value="YdcF-like"/>
    <property type="match status" value="1"/>
</dbReference>
<organism evidence="3 4">
    <name type="scientific">Prymnesium parvum</name>
    <name type="common">Toxic golden alga</name>
    <dbReference type="NCBI Taxonomy" id="97485"/>
    <lineage>
        <taxon>Eukaryota</taxon>
        <taxon>Haptista</taxon>
        <taxon>Haptophyta</taxon>
        <taxon>Prymnesiophyceae</taxon>
        <taxon>Prymnesiales</taxon>
        <taxon>Prymnesiaceae</taxon>
        <taxon>Prymnesium</taxon>
    </lineage>
</organism>
<dbReference type="GO" id="GO:0005886">
    <property type="term" value="C:plasma membrane"/>
    <property type="evidence" value="ECO:0007669"/>
    <property type="project" value="TreeGrafter"/>
</dbReference>
<feature type="chain" id="PRO_5044313832" description="DUF218 domain-containing protein" evidence="1">
    <location>
        <begin position="20"/>
        <end position="250"/>
    </location>
</feature>
<keyword evidence="4" id="KW-1185">Reference proteome</keyword>
<protein>
    <recommendedName>
        <fullName evidence="2">DUF218 domain-containing protein</fullName>
    </recommendedName>
</protein>
<dbReference type="PANTHER" id="PTHR30336:SF20">
    <property type="entry name" value="DUF218 DOMAIN-CONTAINING PROTEIN"/>
    <property type="match status" value="1"/>
</dbReference>
<dbReference type="Proteomes" id="UP001515480">
    <property type="component" value="Unassembled WGS sequence"/>
</dbReference>
<evidence type="ECO:0000313" key="4">
    <source>
        <dbReference type="Proteomes" id="UP001515480"/>
    </source>
</evidence>
<dbReference type="EMBL" id="JBGBPQ010000010">
    <property type="protein sequence ID" value="KAL1518664.1"/>
    <property type="molecule type" value="Genomic_DNA"/>
</dbReference>